<dbReference type="NCBIfam" id="NF033634">
    <property type="entry name" value="SLATT_1"/>
    <property type="match status" value="1"/>
</dbReference>
<reference evidence="2 3" key="1">
    <citation type="submission" date="2022-04" db="EMBL/GenBank/DDBJ databases">
        <title>Positive selection, recombination, and allopatry shape intraspecific diversity of widespread and dominant cyanobacteria.</title>
        <authorList>
            <person name="Wei J."/>
            <person name="Shu W."/>
            <person name="Hu C."/>
        </authorList>
    </citation>
    <scope>NUCLEOTIDE SEQUENCE [LARGE SCALE GENOMIC DNA]</scope>
    <source>
        <strain evidence="2 3">DQ-A4</strain>
    </source>
</reference>
<feature type="transmembrane region" description="Helical" evidence="1">
    <location>
        <begin position="64"/>
        <end position="87"/>
    </location>
</feature>
<evidence type="ECO:0000313" key="3">
    <source>
        <dbReference type="Proteomes" id="UP001482513"/>
    </source>
</evidence>
<keyword evidence="1" id="KW-1133">Transmembrane helix</keyword>
<accession>A0ABV0K5X2</accession>
<keyword evidence="1" id="KW-0812">Transmembrane</keyword>
<dbReference type="Proteomes" id="UP001482513">
    <property type="component" value="Unassembled WGS sequence"/>
</dbReference>
<keyword evidence="3" id="KW-1185">Reference proteome</keyword>
<dbReference type="EMBL" id="JAMPKX010000006">
    <property type="protein sequence ID" value="MEP0948160.1"/>
    <property type="molecule type" value="Genomic_DNA"/>
</dbReference>
<comment type="caution">
    <text evidence="2">The sequence shown here is derived from an EMBL/GenBank/DDBJ whole genome shotgun (WGS) entry which is preliminary data.</text>
</comment>
<keyword evidence="1" id="KW-0472">Membrane</keyword>
<dbReference type="Pfam" id="PF14015">
    <property type="entry name" value="DUF4231"/>
    <property type="match status" value="1"/>
</dbReference>
<dbReference type="InterPro" id="IPR025325">
    <property type="entry name" value="DUF4231"/>
</dbReference>
<protein>
    <submittedName>
        <fullName evidence="2">DUF4231 domain-containing protein</fullName>
    </submittedName>
</protein>
<feature type="transmembrane region" description="Helical" evidence="1">
    <location>
        <begin position="40"/>
        <end position="58"/>
    </location>
</feature>
<dbReference type="RefSeq" id="WP_190705655.1">
    <property type="nucleotide sequence ID" value="NZ_JAMPKX010000006.1"/>
</dbReference>
<evidence type="ECO:0000256" key="1">
    <source>
        <dbReference type="SAM" id="Phobius"/>
    </source>
</evidence>
<evidence type="ECO:0000313" key="2">
    <source>
        <dbReference type="EMBL" id="MEP0948160.1"/>
    </source>
</evidence>
<sequence>MGDLRAIEKSEFLKQKIEKQISSFKWRKEHNQTKAVRTKLISILLAASTTVLLGLKGLNESGQLIVQNLAFVLSAAVTFVTGLDAYFNHQGLWVRYQGTLNDLYELKTDLEYLLVHAAGEVPENEIDQLYRRYQVILRDTNSTWSSLRKEQTS</sequence>
<proteinExistence type="predicted"/>
<name>A0ABV0K5X2_9CYAN</name>
<gene>
    <name evidence="2" type="ORF">NC992_14845</name>
</gene>
<organism evidence="2 3">
    <name type="scientific">Leptolyngbya subtilissima DQ-A4</name>
    <dbReference type="NCBI Taxonomy" id="2933933"/>
    <lineage>
        <taxon>Bacteria</taxon>
        <taxon>Bacillati</taxon>
        <taxon>Cyanobacteriota</taxon>
        <taxon>Cyanophyceae</taxon>
        <taxon>Leptolyngbyales</taxon>
        <taxon>Leptolyngbyaceae</taxon>
        <taxon>Leptolyngbya group</taxon>
        <taxon>Leptolyngbya</taxon>
    </lineage>
</organism>